<name>E9J9E5_SOLIN</name>
<dbReference type="Pfam" id="PF05699">
    <property type="entry name" value="Dimer_Tnp_hAT"/>
    <property type="match status" value="1"/>
</dbReference>
<dbReference type="InterPro" id="IPR008906">
    <property type="entry name" value="HATC_C_dom"/>
</dbReference>
<reference evidence="2" key="1">
    <citation type="journal article" date="2011" name="Proc. Natl. Acad. Sci. U.S.A.">
        <title>The genome of the fire ant Solenopsis invicta.</title>
        <authorList>
            <person name="Wurm Y."/>
            <person name="Wang J."/>
            <person name="Riba-Grognuz O."/>
            <person name="Corona M."/>
            <person name="Nygaard S."/>
            <person name="Hunt B.G."/>
            <person name="Ingram K.K."/>
            <person name="Falquet L."/>
            <person name="Nipitwattanaphon M."/>
            <person name="Gotzek D."/>
            <person name="Dijkstra M.B."/>
            <person name="Oettler J."/>
            <person name="Comtesse F."/>
            <person name="Shih C.J."/>
            <person name="Wu W.J."/>
            <person name="Yang C.C."/>
            <person name="Thomas J."/>
            <person name="Beaudoing E."/>
            <person name="Pradervand S."/>
            <person name="Flegel V."/>
            <person name="Cook E.D."/>
            <person name="Fabbretti R."/>
            <person name="Stockinger H."/>
            <person name="Long L."/>
            <person name="Farmerie W.G."/>
            <person name="Oakey J."/>
            <person name="Boomsma J.J."/>
            <person name="Pamilo P."/>
            <person name="Yi S.V."/>
            <person name="Heinze J."/>
            <person name="Goodisman M.A."/>
            <person name="Farinelli L."/>
            <person name="Harshman K."/>
            <person name="Hulo N."/>
            <person name="Cerutti L."/>
            <person name="Xenarios I."/>
            <person name="Shoemaker D."/>
            <person name="Keller L."/>
        </authorList>
    </citation>
    <scope>NUCLEOTIDE SEQUENCE [LARGE SCALE GENOMIC DNA]</scope>
</reference>
<gene>
    <name evidence="2" type="ORF">SINV_03922</name>
</gene>
<dbReference type="InterPro" id="IPR052958">
    <property type="entry name" value="IFN-induced_PKR_regulator"/>
</dbReference>
<dbReference type="PANTHER" id="PTHR46289">
    <property type="entry name" value="52 KDA REPRESSOR OF THE INHIBITOR OF THE PROTEIN KINASE-LIKE PROTEIN-RELATED"/>
    <property type="match status" value="1"/>
</dbReference>
<evidence type="ECO:0000259" key="1">
    <source>
        <dbReference type="Pfam" id="PF05699"/>
    </source>
</evidence>
<dbReference type="PANTHER" id="PTHR46289:SF17">
    <property type="entry name" value="HAT C-TERMINAL DIMERISATION DOMAIN-CONTAINING PROTEIN"/>
    <property type="match status" value="1"/>
</dbReference>
<feature type="non-terminal residue" evidence="2">
    <location>
        <position position="191"/>
    </location>
</feature>
<dbReference type="AlphaFoldDB" id="E9J9E5"/>
<protein>
    <recommendedName>
        <fullName evidence="1">HAT C-terminal dimerisation domain-containing protein</fullName>
    </recommendedName>
</protein>
<dbReference type="GO" id="GO:0046983">
    <property type="term" value="F:protein dimerization activity"/>
    <property type="evidence" value="ECO:0007669"/>
    <property type="project" value="InterPro"/>
</dbReference>
<dbReference type="OMA" id="CINESYE"/>
<organism>
    <name type="scientific">Solenopsis invicta</name>
    <name type="common">Red imported fire ant</name>
    <name type="synonym">Solenopsis wagneri</name>
    <dbReference type="NCBI Taxonomy" id="13686"/>
    <lineage>
        <taxon>Eukaryota</taxon>
        <taxon>Metazoa</taxon>
        <taxon>Ecdysozoa</taxon>
        <taxon>Arthropoda</taxon>
        <taxon>Hexapoda</taxon>
        <taxon>Insecta</taxon>
        <taxon>Pterygota</taxon>
        <taxon>Neoptera</taxon>
        <taxon>Endopterygota</taxon>
        <taxon>Hymenoptera</taxon>
        <taxon>Apocrita</taxon>
        <taxon>Aculeata</taxon>
        <taxon>Formicoidea</taxon>
        <taxon>Formicidae</taxon>
        <taxon>Myrmicinae</taxon>
        <taxon>Solenopsis</taxon>
    </lineage>
</organism>
<proteinExistence type="predicted"/>
<sequence length="191" mass="22465">VKAILECFAEMRQFGFDSLWEETTNGANKLNLEKPKLPRTRRAPKRKINDLIPIVEFYKNDFEEEKLRLHRDMFLDIVKQRKVTITTLKDVVKFLKENLSVSELVSEFSKLIRILLTIPTTSCTAERSFSTLRRLKTYLRSTMWQNCLNNITILHVHRDMTENLDLNELANRFICANKIRRSTFAVANSNK</sequence>
<feature type="non-terminal residue" evidence="2">
    <location>
        <position position="1"/>
    </location>
</feature>
<feature type="domain" description="HAT C-terminal dimerisation" evidence="1">
    <location>
        <begin position="89"/>
        <end position="159"/>
    </location>
</feature>
<evidence type="ECO:0000313" key="2">
    <source>
        <dbReference type="EMBL" id="EFZ10555.1"/>
    </source>
</evidence>
<dbReference type="HOGENOM" id="CLU_006175_6_3_1"/>
<dbReference type="EMBL" id="GL769293">
    <property type="protein sequence ID" value="EFZ10555.1"/>
    <property type="molecule type" value="Genomic_DNA"/>
</dbReference>
<dbReference type="SUPFAM" id="SSF53098">
    <property type="entry name" value="Ribonuclease H-like"/>
    <property type="match status" value="1"/>
</dbReference>
<accession>E9J9E5</accession>
<dbReference type="InterPro" id="IPR012337">
    <property type="entry name" value="RNaseH-like_sf"/>
</dbReference>